<evidence type="ECO:0000259" key="2">
    <source>
        <dbReference type="PROSITE" id="PS50181"/>
    </source>
</evidence>
<evidence type="ECO:0000313" key="4">
    <source>
        <dbReference type="Proteomes" id="UP000701801"/>
    </source>
</evidence>
<dbReference type="EMBL" id="CAJVRM010000724">
    <property type="protein sequence ID" value="CAG8983316.1"/>
    <property type="molecule type" value="Genomic_DNA"/>
</dbReference>
<gene>
    <name evidence="3" type="ORF">HYALB_00007444</name>
</gene>
<feature type="domain" description="F-box" evidence="2">
    <location>
        <begin position="114"/>
        <end position="162"/>
    </location>
</feature>
<proteinExistence type="predicted"/>
<reference evidence="3" key="1">
    <citation type="submission" date="2021-07" db="EMBL/GenBank/DDBJ databases">
        <authorList>
            <person name="Durling M."/>
        </authorList>
    </citation>
    <scope>NUCLEOTIDE SEQUENCE</scope>
</reference>
<organism evidence="3 4">
    <name type="scientific">Hymenoscyphus albidus</name>
    <dbReference type="NCBI Taxonomy" id="595503"/>
    <lineage>
        <taxon>Eukaryota</taxon>
        <taxon>Fungi</taxon>
        <taxon>Dikarya</taxon>
        <taxon>Ascomycota</taxon>
        <taxon>Pezizomycotina</taxon>
        <taxon>Leotiomycetes</taxon>
        <taxon>Helotiales</taxon>
        <taxon>Helotiaceae</taxon>
        <taxon>Hymenoscyphus</taxon>
    </lineage>
</organism>
<accession>A0A9N9M570</accession>
<feature type="compositionally biased region" description="Low complexity" evidence="1">
    <location>
        <begin position="64"/>
        <end position="77"/>
    </location>
</feature>
<evidence type="ECO:0000313" key="3">
    <source>
        <dbReference type="EMBL" id="CAG8983316.1"/>
    </source>
</evidence>
<evidence type="ECO:0000256" key="1">
    <source>
        <dbReference type="SAM" id="MobiDB-lite"/>
    </source>
</evidence>
<dbReference type="InterPro" id="IPR036047">
    <property type="entry name" value="F-box-like_dom_sf"/>
</dbReference>
<dbReference type="OrthoDB" id="3516938at2759"/>
<keyword evidence="4" id="KW-1185">Reference proteome</keyword>
<dbReference type="AlphaFoldDB" id="A0A9N9M570"/>
<dbReference type="PROSITE" id="PS50181">
    <property type="entry name" value="FBOX"/>
    <property type="match status" value="1"/>
</dbReference>
<name>A0A9N9M570_9HELO</name>
<dbReference type="SUPFAM" id="SSF81383">
    <property type="entry name" value="F-box domain"/>
    <property type="match status" value="1"/>
</dbReference>
<dbReference type="InterPro" id="IPR001810">
    <property type="entry name" value="F-box_dom"/>
</dbReference>
<comment type="caution">
    <text evidence="3">The sequence shown here is derived from an EMBL/GenBank/DDBJ whole genome shotgun (WGS) entry which is preliminary data.</text>
</comment>
<sequence length="484" mass="53771">MSENTFEFQLLCSILGFPKSEMSDFCYQPSRVVRFSKVSSRSVSPKPRKMPASLYCTSTTLAPSVSSVLPTSPPSTSYDGLPTPPPTPTKSSGPILGSDVSDLVTSTSKHVKSIPSLYTLPTEILLQVISYLPTAAYPSLIQTSHQLQGLFNNHASSIIATQIQTHHSHTTSLLQATFSAEDSSGNLWLVPTHPSVLLAEEGMWDQEGSVDTLQTLDYGPRTAMKQSLRLTQPGPQFLLFLERRGWEIDTRFAMMSQLQQVSSEERLQSEEALSWALERYSIRPFLSELASFVGFDMPATNNARNVETRAHKAPKQPSLGSRMRNKFRGAKLTVFPKPTPPQQEVEKRSLLFGEVEPEANTISAPTSPISTENCTVREIESTSPRPLSHRHPFTDSLGWYFNMNHVVLNKDSSAPVTVYDSEEVEDDEDMFELGDLYVEKGVKASLWRWRRGVEKKVARGKKSVGGFFKGLRCGTSDSLRSDVI</sequence>
<protein>
    <recommendedName>
        <fullName evidence="2">F-box domain-containing protein</fullName>
    </recommendedName>
</protein>
<feature type="region of interest" description="Disordered" evidence="1">
    <location>
        <begin position="64"/>
        <end position="95"/>
    </location>
</feature>
<dbReference type="Proteomes" id="UP000701801">
    <property type="component" value="Unassembled WGS sequence"/>
</dbReference>